<dbReference type="InterPro" id="IPR035892">
    <property type="entry name" value="C2_domain_sf"/>
</dbReference>
<organism evidence="2 3">
    <name type="scientific">Heterorhabditis bacteriophora</name>
    <name type="common">Entomopathogenic nematode worm</name>
    <dbReference type="NCBI Taxonomy" id="37862"/>
    <lineage>
        <taxon>Eukaryota</taxon>
        <taxon>Metazoa</taxon>
        <taxon>Ecdysozoa</taxon>
        <taxon>Nematoda</taxon>
        <taxon>Chromadorea</taxon>
        <taxon>Rhabditida</taxon>
        <taxon>Rhabditina</taxon>
        <taxon>Rhabditomorpha</taxon>
        <taxon>Strongyloidea</taxon>
        <taxon>Heterorhabditidae</taxon>
        <taxon>Heterorhabditis</taxon>
    </lineage>
</organism>
<dbReference type="GO" id="GO:0031207">
    <property type="term" value="C:Sec62/Sec63 complex"/>
    <property type="evidence" value="ECO:0007669"/>
    <property type="project" value="TreeGrafter"/>
</dbReference>
<sequence length="315" mass="35721">MFVQALWPRNSPLLQLPHLSEYNLQHLRKSRVYSCGDLAAMDGEKRRAVLKSLSDQQYRDVLVVLSSMPRLSIQTMVVVEGEDDAHEVTAGCVVTLKVQLTRSSLLDPLVAGLEDQRMLVRDSDGELSAESDVEEECAEGHADKDGETKEVKPKRKPWEKSRPQKKKGGAKKRRKTSISQTDYCGARRRKKEDTAEKKDDDDTEGGSGSSSDGAADNNGDESDADDDWHQSTGKKVSLEAKSHHTHPVHCPYFPCDKFEWWLVEMLFYFLIFNFNVRFIEVELRFPAPGQKGIYHYTLAVRSDSYMDADYSKDIK</sequence>
<name>A0A1I7XEW2_HETBA</name>
<dbReference type="AlphaFoldDB" id="A0A1I7XEW2"/>
<dbReference type="GO" id="GO:0008320">
    <property type="term" value="F:protein transmembrane transporter activity"/>
    <property type="evidence" value="ECO:0007669"/>
    <property type="project" value="TreeGrafter"/>
</dbReference>
<dbReference type="SUPFAM" id="SSF81296">
    <property type="entry name" value="E set domains"/>
    <property type="match status" value="1"/>
</dbReference>
<feature type="compositionally biased region" description="Basic and acidic residues" evidence="1">
    <location>
        <begin position="191"/>
        <end position="200"/>
    </location>
</feature>
<evidence type="ECO:0000313" key="2">
    <source>
        <dbReference type="Proteomes" id="UP000095283"/>
    </source>
</evidence>
<accession>A0A1I7XEW2</accession>
<dbReference type="WBParaSite" id="Hba_16006">
    <property type="protein sequence ID" value="Hba_16006"/>
    <property type="gene ID" value="Hba_16006"/>
</dbReference>
<dbReference type="SUPFAM" id="SSF158702">
    <property type="entry name" value="Sec63 N-terminal domain-like"/>
    <property type="match status" value="1"/>
</dbReference>
<feature type="compositionally biased region" description="Basic and acidic residues" evidence="1">
    <location>
        <begin position="138"/>
        <end position="162"/>
    </location>
</feature>
<reference evidence="3" key="1">
    <citation type="submission" date="2016-11" db="UniProtKB">
        <authorList>
            <consortium name="WormBaseParasite"/>
        </authorList>
    </citation>
    <scope>IDENTIFICATION</scope>
</reference>
<protein>
    <submittedName>
        <fullName evidence="3">SEC63 domain-containing protein</fullName>
    </submittedName>
</protein>
<dbReference type="Gene3D" id="2.60.40.150">
    <property type="entry name" value="C2 domain"/>
    <property type="match status" value="1"/>
</dbReference>
<proteinExistence type="predicted"/>
<feature type="region of interest" description="Disordered" evidence="1">
    <location>
        <begin position="122"/>
        <end position="231"/>
    </location>
</feature>
<feature type="compositionally biased region" description="Basic residues" evidence="1">
    <location>
        <begin position="163"/>
        <end position="176"/>
    </location>
</feature>
<dbReference type="InterPro" id="IPR014756">
    <property type="entry name" value="Ig_E-set"/>
</dbReference>
<evidence type="ECO:0000256" key="1">
    <source>
        <dbReference type="SAM" id="MobiDB-lite"/>
    </source>
</evidence>
<dbReference type="GO" id="GO:0003723">
    <property type="term" value="F:RNA binding"/>
    <property type="evidence" value="ECO:0007669"/>
    <property type="project" value="TreeGrafter"/>
</dbReference>
<keyword evidence="2" id="KW-1185">Reference proteome</keyword>
<dbReference type="GO" id="GO:0006614">
    <property type="term" value="P:SRP-dependent cotranslational protein targeting to membrane"/>
    <property type="evidence" value="ECO:0007669"/>
    <property type="project" value="TreeGrafter"/>
</dbReference>
<dbReference type="PANTHER" id="PTHR24075:SF0">
    <property type="entry name" value="TRANSLOCATION PROTEIN SEC63 HOMOLOG"/>
    <property type="match status" value="1"/>
</dbReference>
<evidence type="ECO:0000313" key="3">
    <source>
        <dbReference type="WBParaSite" id="Hba_16006"/>
    </source>
</evidence>
<dbReference type="PANTHER" id="PTHR24075">
    <property type="entry name" value="SEC63 DOMAIN-CONTAINING"/>
    <property type="match status" value="1"/>
</dbReference>
<dbReference type="Proteomes" id="UP000095283">
    <property type="component" value="Unplaced"/>
</dbReference>
<dbReference type="GO" id="GO:0006620">
    <property type="term" value="P:post-translational protein targeting to endoplasmic reticulum membrane"/>
    <property type="evidence" value="ECO:0007669"/>
    <property type="project" value="TreeGrafter"/>
</dbReference>
<feature type="compositionally biased region" description="Acidic residues" evidence="1">
    <location>
        <begin position="125"/>
        <end position="137"/>
    </location>
</feature>
<dbReference type="Gene3D" id="1.10.150.20">
    <property type="entry name" value="5' to 3' exonuclease, C-terminal subdomain"/>
    <property type="match status" value="1"/>
</dbReference>